<evidence type="ECO:0000313" key="5">
    <source>
        <dbReference type="EMBL" id="KAE9245417.1"/>
    </source>
</evidence>
<proteinExistence type="predicted"/>
<gene>
    <name evidence="6" type="ORF">PF001_g10330</name>
    <name evidence="5" type="ORF">PF004_g5233</name>
    <name evidence="4" type="ORF">PF005_g5106</name>
    <name evidence="3" type="ORF">PF006_g9724</name>
    <name evidence="1" type="ORF">PF009_g5805</name>
    <name evidence="2" type="ORF">PF011_g3143</name>
</gene>
<name>A0A6A4DXM4_9STRA</name>
<keyword evidence="8" id="KW-1185">Reference proteome</keyword>
<protein>
    <recommendedName>
        <fullName evidence="13">DUF4203 domain-containing protein</fullName>
    </recommendedName>
</protein>
<dbReference type="EMBL" id="QXGE01000518">
    <property type="protein sequence ID" value="KAE9310168.1"/>
    <property type="molecule type" value="Genomic_DNA"/>
</dbReference>
<dbReference type="Proteomes" id="UP000433483">
    <property type="component" value="Unassembled WGS sequence"/>
</dbReference>
<comment type="caution">
    <text evidence="6">The sequence shown here is derived from an EMBL/GenBank/DDBJ whole genome shotgun (WGS) entry which is preliminary data.</text>
</comment>
<dbReference type="Proteomes" id="UP000429523">
    <property type="component" value="Unassembled WGS sequence"/>
</dbReference>
<dbReference type="Proteomes" id="UP000476176">
    <property type="component" value="Unassembled WGS sequence"/>
</dbReference>
<evidence type="ECO:0000313" key="1">
    <source>
        <dbReference type="EMBL" id="KAE8944513.1"/>
    </source>
</evidence>
<accession>A0A6A4DXM4</accession>
<evidence type="ECO:0000313" key="6">
    <source>
        <dbReference type="EMBL" id="KAE9310168.1"/>
    </source>
</evidence>
<dbReference type="EMBL" id="QXGA01000472">
    <property type="protein sequence ID" value="KAE9145413.1"/>
    <property type="molecule type" value="Genomic_DNA"/>
</dbReference>
<dbReference type="EMBL" id="QXGF01000200">
    <property type="protein sequence ID" value="KAE8944513.1"/>
    <property type="molecule type" value="Genomic_DNA"/>
</dbReference>
<evidence type="ECO:0000313" key="8">
    <source>
        <dbReference type="Proteomes" id="UP000433483"/>
    </source>
</evidence>
<dbReference type="Proteomes" id="UP000440732">
    <property type="component" value="Unassembled WGS sequence"/>
</dbReference>
<evidence type="ECO:0000313" key="9">
    <source>
        <dbReference type="Proteomes" id="UP000437068"/>
    </source>
</evidence>
<organism evidence="6 9">
    <name type="scientific">Phytophthora fragariae</name>
    <dbReference type="NCBI Taxonomy" id="53985"/>
    <lineage>
        <taxon>Eukaryota</taxon>
        <taxon>Sar</taxon>
        <taxon>Stramenopiles</taxon>
        <taxon>Oomycota</taxon>
        <taxon>Peronosporomycetes</taxon>
        <taxon>Peronosporales</taxon>
        <taxon>Peronosporaceae</taxon>
        <taxon>Phytophthora</taxon>
    </lineage>
</organism>
<dbReference type="EMBL" id="QXGB01000173">
    <property type="protein sequence ID" value="KAE9226462.1"/>
    <property type="molecule type" value="Genomic_DNA"/>
</dbReference>
<evidence type="ECO:0000313" key="11">
    <source>
        <dbReference type="Proteomes" id="UP000460718"/>
    </source>
</evidence>
<sequence>MLYSASIFLAGAIYSPSSSTQRVILVMLAVVQGVSGGYLAIKLVNPVPITTTVIVGATICA</sequence>
<evidence type="ECO:0000313" key="3">
    <source>
        <dbReference type="EMBL" id="KAE9145413.1"/>
    </source>
</evidence>
<evidence type="ECO:0000313" key="12">
    <source>
        <dbReference type="Proteomes" id="UP000476176"/>
    </source>
</evidence>
<dbReference type="EMBL" id="QXFW01000102">
    <property type="protein sequence ID" value="KAE9025170.1"/>
    <property type="molecule type" value="Genomic_DNA"/>
</dbReference>
<evidence type="ECO:0000313" key="10">
    <source>
        <dbReference type="Proteomes" id="UP000440732"/>
    </source>
</evidence>
<dbReference type="Proteomes" id="UP000460718">
    <property type="component" value="Unassembled WGS sequence"/>
</dbReference>
<evidence type="ECO:0000313" key="2">
    <source>
        <dbReference type="EMBL" id="KAE9025170.1"/>
    </source>
</evidence>
<dbReference type="EMBL" id="QXGC01000193">
    <property type="protein sequence ID" value="KAE9245417.1"/>
    <property type="molecule type" value="Genomic_DNA"/>
</dbReference>
<dbReference type="AlphaFoldDB" id="A0A6A4DXM4"/>
<evidence type="ECO:0000313" key="7">
    <source>
        <dbReference type="Proteomes" id="UP000429523"/>
    </source>
</evidence>
<evidence type="ECO:0008006" key="13">
    <source>
        <dbReference type="Google" id="ProtNLM"/>
    </source>
</evidence>
<evidence type="ECO:0000313" key="4">
    <source>
        <dbReference type="EMBL" id="KAE9226462.1"/>
    </source>
</evidence>
<dbReference type="Proteomes" id="UP000437068">
    <property type="component" value="Unassembled WGS sequence"/>
</dbReference>
<reference evidence="7 8" key="1">
    <citation type="submission" date="2018-08" db="EMBL/GenBank/DDBJ databases">
        <title>Genomic investigation of the strawberry pathogen Phytophthora fragariae indicates pathogenicity is determined by transcriptional variation in three key races.</title>
        <authorList>
            <person name="Adams T.M."/>
            <person name="Armitage A.D."/>
            <person name="Sobczyk M.K."/>
            <person name="Bates H.J."/>
            <person name="Dunwell J.M."/>
            <person name="Nellist C.F."/>
            <person name="Harrison R.J."/>
        </authorList>
    </citation>
    <scope>NUCLEOTIDE SEQUENCE [LARGE SCALE GENOMIC DNA]</scope>
    <source>
        <strain evidence="6 9">A4</strain>
        <strain evidence="5 12">BC-23</strain>
        <strain evidence="4 8">NOV-27</strain>
        <strain evidence="3 10">NOV-5</strain>
        <strain evidence="1 7">NOV-9</strain>
        <strain evidence="2 11">SCRP245</strain>
    </source>
</reference>